<dbReference type="EMBL" id="CP033578">
    <property type="protein sequence ID" value="AYV24018.1"/>
    <property type="molecule type" value="Genomic_DNA"/>
</dbReference>
<dbReference type="InterPro" id="IPR005149">
    <property type="entry name" value="Tscrpt_reg_PadR_N"/>
</dbReference>
<evidence type="ECO:0000259" key="1">
    <source>
        <dbReference type="Pfam" id="PF03551"/>
    </source>
</evidence>
<dbReference type="PANTHER" id="PTHR43252">
    <property type="entry name" value="TRANSCRIPTIONAL REGULATOR YQJI"/>
    <property type="match status" value="1"/>
</dbReference>
<dbReference type="SUPFAM" id="SSF46785">
    <property type="entry name" value="Winged helix' DNA-binding domain"/>
    <property type="match status" value="1"/>
</dbReference>
<feature type="domain" description="Transcription regulator PadR N-terminal" evidence="1">
    <location>
        <begin position="7"/>
        <end position="78"/>
    </location>
</feature>
<protein>
    <submittedName>
        <fullName evidence="2">PadR family transcriptional regulator</fullName>
    </submittedName>
</protein>
<dbReference type="AlphaFoldDB" id="A0A3G4VJ65"/>
<gene>
    <name evidence="2" type="ORF">ECB94_22380</name>
</gene>
<dbReference type="PANTHER" id="PTHR43252:SF4">
    <property type="entry name" value="TRANSCRIPTIONAL REGULATORY PROTEIN"/>
    <property type="match status" value="1"/>
</dbReference>
<sequence>MALKYILLTHLSTKAMNGATLVRTINALPYWQVNSQQVYTELKRMISPGWISMSTTEHSYQPTERQYIVEKEGREALANWLGRKLAFPATRDELCAKLMASGSMDSSDVIHSHLLSGLHQTQQALNNILLYLENVAHDRQKASSAKLQCKQLQARIQWLNECIDETLEREVMIVPEVL</sequence>
<dbReference type="InterPro" id="IPR036388">
    <property type="entry name" value="WH-like_DNA-bd_sf"/>
</dbReference>
<accession>A0A3G4VJ65</accession>
<dbReference type="Pfam" id="PF03551">
    <property type="entry name" value="PadR"/>
    <property type="match status" value="1"/>
</dbReference>
<evidence type="ECO:0000313" key="2">
    <source>
        <dbReference type="EMBL" id="AYV24018.1"/>
    </source>
</evidence>
<organism evidence="2 3">
    <name type="scientific">Vibrio mediterranei</name>
    <dbReference type="NCBI Taxonomy" id="689"/>
    <lineage>
        <taxon>Bacteria</taxon>
        <taxon>Pseudomonadati</taxon>
        <taxon>Pseudomonadota</taxon>
        <taxon>Gammaproteobacteria</taxon>
        <taxon>Vibrionales</taxon>
        <taxon>Vibrionaceae</taxon>
        <taxon>Vibrio</taxon>
    </lineage>
</organism>
<dbReference type="RefSeq" id="WP_124941728.1">
    <property type="nucleotide sequence ID" value="NZ_CP033578.1"/>
</dbReference>
<dbReference type="InterPro" id="IPR036390">
    <property type="entry name" value="WH_DNA-bd_sf"/>
</dbReference>
<evidence type="ECO:0000313" key="3">
    <source>
        <dbReference type="Proteomes" id="UP000279760"/>
    </source>
</evidence>
<dbReference type="Proteomes" id="UP000279760">
    <property type="component" value="Chromosome 2"/>
</dbReference>
<reference evidence="2 3" key="1">
    <citation type="submission" date="2018-11" db="EMBL/GenBank/DDBJ databases">
        <title>Complete Genome Sequence of Vbrio mediterranei 117-T6: a Potential Pathogen Bacteria Isolated from the Conchocelis of Pyropia.</title>
        <authorList>
            <person name="Liu Q."/>
        </authorList>
    </citation>
    <scope>NUCLEOTIDE SEQUENCE [LARGE SCALE GENOMIC DNA]</scope>
    <source>
        <strain evidence="2 3">117-T6</strain>
    </source>
</reference>
<dbReference type="Gene3D" id="1.10.10.10">
    <property type="entry name" value="Winged helix-like DNA-binding domain superfamily/Winged helix DNA-binding domain"/>
    <property type="match status" value="1"/>
</dbReference>
<name>A0A3G4VJ65_9VIBR</name>
<proteinExistence type="predicted"/>